<organism evidence="3 4">
    <name type="scientific">Vibrio agarilyticus</name>
    <dbReference type="NCBI Taxonomy" id="2726741"/>
    <lineage>
        <taxon>Bacteria</taxon>
        <taxon>Pseudomonadati</taxon>
        <taxon>Pseudomonadota</taxon>
        <taxon>Gammaproteobacteria</taxon>
        <taxon>Vibrionales</taxon>
        <taxon>Vibrionaceae</taxon>
        <taxon>Vibrio</taxon>
    </lineage>
</organism>
<reference evidence="3 4" key="1">
    <citation type="submission" date="2020-04" db="EMBL/GenBank/DDBJ databases">
        <title>Vibrio sp. SM6, a novel species isolated from seawater.</title>
        <authorList>
            <person name="Wang X."/>
        </authorList>
    </citation>
    <scope>NUCLEOTIDE SEQUENCE [LARGE SCALE GENOMIC DNA]</scope>
    <source>
        <strain evidence="3 4">SM6</strain>
    </source>
</reference>
<keyword evidence="1" id="KW-0812">Transmembrane</keyword>
<evidence type="ECO:0000259" key="2">
    <source>
        <dbReference type="PROSITE" id="PS51549"/>
    </source>
</evidence>
<dbReference type="Proteomes" id="UP000535589">
    <property type="component" value="Unassembled WGS sequence"/>
</dbReference>
<name>A0A7X8YH68_9VIBR</name>
<dbReference type="EMBL" id="JABAIK010000007">
    <property type="protein sequence ID" value="NLS13042.1"/>
    <property type="molecule type" value="Genomic_DNA"/>
</dbReference>
<gene>
    <name evidence="3" type="ORF">HGP28_09090</name>
</gene>
<evidence type="ECO:0000256" key="1">
    <source>
        <dbReference type="SAM" id="Phobius"/>
    </source>
</evidence>
<feature type="transmembrane region" description="Helical" evidence="1">
    <location>
        <begin position="7"/>
        <end position="28"/>
    </location>
</feature>
<evidence type="ECO:0000313" key="3">
    <source>
        <dbReference type="EMBL" id="NLS13042.1"/>
    </source>
</evidence>
<keyword evidence="4" id="KW-1185">Reference proteome</keyword>
<proteinExistence type="predicted"/>
<sequence length="158" mass="17293">MSIKKIVLLTISHIAVGVLGFAAGIYYLPILIAPTAPSSEEINQLALNGQFQAQFERALAGSDALHWGEGQVFLSDEVVTFLGQLAPGPDYKLYLSPTFVENEAEFEQAKAQMIQVGDINTFDNFIVTLPKGVNLAKYNTVIVWCESFGEFITAGQYQ</sequence>
<dbReference type="InterPro" id="IPR019545">
    <property type="entry name" value="DM13_domain"/>
</dbReference>
<protein>
    <submittedName>
        <fullName evidence="3">DM13 domain-containing protein</fullName>
    </submittedName>
</protein>
<dbReference type="RefSeq" id="WP_168836132.1">
    <property type="nucleotide sequence ID" value="NZ_JABAIK010000007.1"/>
</dbReference>
<keyword evidence="1" id="KW-0472">Membrane</keyword>
<dbReference type="AlphaFoldDB" id="A0A7X8YH68"/>
<comment type="caution">
    <text evidence="3">The sequence shown here is derived from an EMBL/GenBank/DDBJ whole genome shotgun (WGS) entry which is preliminary data.</text>
</comment>
<keyword evidence="1" id="KW-1133">Transmembrane helix</keyword>
<accession>A0A7X8YH68</accession>
<evidence type="ECO:0000313" key="4">
    <source>
        <dbReference type="Proteomes" id="UP000535589"/>
    </source>
</evidence>
<dbReference type="Pfam" id="PF10517">
    <property type="entry name" value="DM13"/>
    <property type="match status" value="1"/>
</dbReference>
<feature type="domain" description="DM13" evidence="2">
    <location>
        <begin position="53"/>
        <end position="158"/>
    </location>
</feature>
<dbReference type="PROSITE" id="PS51549">
    <property type="entry name" value="DM13"/>
    <property type="match status" value="1"/>
</dbReference>